<proteinExistence type="predicted"/>
<evidence type="ECO:0000313" key="1">
    <source>
        <dbReference type="EMBL" id="NIJ17835.1"/>
    </source>
</evidence>
<gene>
    <name evidence="1" type="ORF">FHS54_002835</name>
</gene>
<organism evidence="1 2">
    <name type="scientific">Sphingobium vermicomposti</name>
    <dbReference type="NCBI Taxonomy" id="529005"/>
    <lineage>
        <taxon>Bacteria</taxon>
        <taxon>Pseudomonadati</taxon>
        <taxon>Pseudomonadota</taxon>
        <taxon>Alphaproteobacteria</taxon>
        <taxon>Sphingomonadales</taxon>
        <taxon>Sphingomonadaceae</taxon>
        <taxon>Sphingobium</taxon>
    </lineage>
</organism>
<accession>A0A846MGZ7</accession>
<comment type="caution">
    <text evidence="1">The sequence shown here is derived from an EMBL/GenBank/DDBJ whole genome shotgun (WGS) entry which is preliminary data.</text>
</comment>
<evidence type="ECO:0000313" key="2">
    <source>
        <dbReference type="Proteomes" id="UP000576821"/>
    </source>
</evidence>
<dbReference type="AlphaFoldDB" id="A0A846MGZ7"/>
<sequence length="51" mass="5664">MEQIQSAGCSSPISKGVTRLDSFVRPEPVEGFYFFRLAHQKKLSPNGVNPL</sequence>
<dbReference type="EMBL" id="JAASQR010000004">
    <property type="protein sequence ID" value="NIJ17835.1"/>
    <property type="molecule type" value="Genomic_DNA"/>
</dbReference>
<protein>
    <submittedName>
        <fullName evidence="1">Uncharacterized protein</fullName>
    </submittedName>
</protein>
<name>A0A846MGZ7_9SPHN</name>
<keyword evidence="2" id="KW-1185">Reference proteome</keyword>
<reference evidence="1 2" key="1">
    <citation type="submission" date="2020-03" db="EMBL/GenBank/DDBJ databases">
        <title>Genomic Encyclopedia of Type Strains, Phase IV (KMG-IV): sequencing the most valuable type-strain genomes for metagenomic binning, comparative biology and taxonomic classification.</title>
        <authorList>
            <person name="Goeker M."/>
        </authorList>
    </citation>
    <scope>NUCLEOTIDE SEQUENCE [LARGE SCALE GENOMIC DNA]</scope>
    <source>
        <strain evidence="1 2">DSM 21299</strain>
    </source>
</reference>
<dbReference type="Proteomes" id="UP000576821">
    <property type="component" value="Unassembled WGS sequence"/>
</dbReference>